<dbReference type="Proteomes" id="UP000019102">
    <property type="component" value="Unassembled WGS sequence"/>
</dbReference>
<sequence>MTEDLKMIDLQLENSNEALSLFGTEDRHLKQLEEQLQVSITSRGEQISVSGSDVDVTVIQEVLHGLLTVIRKGITITERDVIYAIDLSKRGGKINHLEALFEDEITKKRER</sequence>
<evidence type="ECO:0000313" key="1">
    <source>
        <dbReference type="EMBL" id="GAE91157.1"/>
    </source>
</evidence>
<accession>W4VD78</accession>
<evidence type="ECO:0000313" key="2">
    <source>
        <dbReference type="Proteomes" id="UP000019102"/>
    </source>
</evidence>
<keyword evidence="2" id="KW-1185">Reference proteome</keyword>
<gene>
    <name evidence="1" type="ORF">JCM21714_95</name>
</gene>
<dbReference type="EMBL" id="BAVS01000001">
    <property type="protein sequence ID" value="GAE91157.1"/>
    <property type="molecule type" value="Genomic_DNA"/>
</dbReference>
<dbReference type="AlphaFoldDB" id="W4VD78"/>
<organism evidence="1 2">
    <name type="scientific">Gracilibacillus boraciitolerans JCM 21714</name>
    <dbReference type="NCBI Taxonomy" id="1298598"/>
    <lineage>
        <taxon>Bacteria</taxon>
        <taxon>Bacillati</taxon>
        <taxon>Bacillota</taxon>
        <taxon>Bacilli</taxon>
        <taxon>Bacillales</taxon>
        <taxon>Bacillaceae</taxon>
        <taxon>Gracilibacillus</taxon>
    </lineage>
</organism>
<name>W4VD78_9BACI</name>
<proteinExistence type="predicted"/>
<dbReference type="STRING" id="1298598.JCM21714_95"/>
<reference evidence="1 2" key="1">
    <citation type="journal article" date="2014" name="Genome Announc.">
        <title>Draft Genome Sequence of the Boron-Tolerant and Moderately Halotolerant Bacterium Gracilibacillus boraciitolerans JCM 21714T.</title>
        <authorList>
            <person name="Ahmed I."/>
            <person name="Oshima K."/>
            <person name="Suda W."/>
            <person name="Kitamura K."/>
            <person name="Iida T."/>
            <person name="Ohmori Y."/>
            <person name="Fujiwara T."/>
            <person name="Hattori M."/>
            <person name="Ohkuma M."/>
        </authorList>
    </citation>
    <scope>NUCLEOTIDE SEQUENCE [LARGE SCALE GENOMIC DNA]</scope>
    <source>
        <strain evidence="1 2">JCM 21714</strain>
    </source>
</reference>
<comment type="caution">
    <text evidence="1">The sequence shown here is derived from an EMBL/GenBank/DDBJ whole genome shotgun (WGS) entry which is preliminary data.</text>
</comment>
<dbReference type="eggNOG" id="COG1702">
    <property type="taxonomic scope" value="Bacteria"/>
</dbReference>
<protein>
    <submittedName>
        <fullName evidence="1">Phosphate starvation-inducible protein PhoH</fullName>
    </submittedName>
</protein>